<feature type="transmembrane region" description="Helical" evidence="1">
    <location>
        <begin position="67"/>
        <end position="93"/>
    </location>
</feature>
<proteinExistence type="predicted"/>
<reference evidence="3" key="1">
    <citation type="journal article" date="2019" name="Int. J. Syst. Evol. Microbiol.">
        <title>The Global Catalogue of Microorganisms (GCM) 10K type strain sequencing project: providing services to taxonomists for standard genome sequencing and annotation.</title>
        <authorList>
            <consortium name="The Broad Institute Genomics Platform"/>
            <consortium name="The Broad Institute Genome Sequencing Center for Infectious Disease"/>
            <person name="Wu L."/>
            <person name="Ma J."/>
        </authorList>
    </citation>
    <scope>NUCLEOTIDE SEQUENCE [LARGE SCALE GENOMIC DNA]</scope>
    <source>
        <strain evidence="3">JCM 17938</strain>
    </source>
</reference>
<dbReference type="EMBL" id="BAABHJ010000005">
    <property type="protein sequence ID" value="GAA4606286.1"/>
    <property type="molecule type" value="Genomic_DNA"/>
</dbReference>
<feature type="transmembrane region" description="Helical" evidence="1">
    <location>
        <begin position="113"/>
        <end position="137"/>
    </location>
</feature>
<comment type="caution">
    <text evidence="2">The sequence shown here is derived from an EMBL/GenBank/DDBJ whole genome shotgun (WGS) entry which is preliminary data.</text>
</comment>
<sequence length="153" mass="16529">MTVLTSGSPTAAWWRAPFTAEPWRRTAYVLLAPAVALPAVADGGRLQRRLAGALLGRGVRVTRLRGIAALPLALAGIVITGYGWSLVVLNLAYPVRWLIGMGGSYEHAWGGPTFAGVWAFHAVFGGLPFLYLMPWILRGLTALHVRILGRWNG</sequence>
<protein>
    <submittedName>
        <fullName evidence="2">Uncharacterized protein</fullName>
    </submittedName>
</protein>
<organism evidence="2 3">
    <name type="scientific">Actinoallomurus liliacearum</name>
    <dbReference type="NCBI Taxonomy" id="1080073"/>
    <lineage>
        <taxon>Bacteria</taxon>
        <taxon>Bacillati</taxon>
        <taxon>Actinomycetota</taxon>
        <taxon>Actinomycetes</taxon>
        <taxon>Streptosporangiales</taxon>
        <taxon>Thermomonosporaceae</taxon>
        <taxon>Actinoallomurus</taxon>
    </lineage>
</organism>
<dbReference type="Proteomes" id="UP001500212">
    <property type="component" value="Unassembled WGS sequence"/>
</dbReference>
<accession>A0ABP8TEK6</accession>
<dbReference type="RefSeq" id="WP_345352507.1">
    <property type="nucleotide sequence ID" value="NZ_BAABHJ010000005.1"/>
</dbReference>
<gene>
    <name evidence="2" type="ORF">GCM10023195_22490</name>
</gene>
<keyword evidence="3" id="KW-1185">Reference proteome</keyword>
<evidence type="ECO:0000256" key="1">
    <source>
        <dbReference type="SAM" id="Phobius"/>
    </source>
</evidence>
<keyword evidence="1" id="KW-0472">Membrane</keyword>
<evidence type="ECO:0000313" key="2">
    <source>
        <dbReference type="EMBL" id="GAA4606286.1"/>
    </source>
</evidence>
<name>A0ABP8TEK6_9ACTN</name>
<keyword evidence="1" id="KW-0812">Transmembrane</keyword>
<evidence type="ECO:0000313" key="3">
    <source>
        <dbReference type="Proteomes" id="UP001500212"/>
    </source>
</evidence>
<keyword evidence="1" id="KW-1133">Transmembrane helix</keyword>